<evidence type="ECO:0000313" key="4">
    <source>
        <dbReference type="Proteomes" id="UP000466966"/>
    </source>
</evidence>
<sequence>MTARSTKLFLLSLVLAAPLPASGQEPDLYMQARDARLAGEPAEAIRLLDRWLASHPGDVDAMLQLGLALLALGRLDEAESQFAAVLTIAPDYADAREGIAQIAARRSDLPSLRSQVSIDGGISLVEGPATNWQDAGVLFATSIDPRTTISGSGTYYRRFGLEDVELGGGLTRQFGRDTWLRMEAGATPNASFRPEAFVSVGADWRLAQSNNATVVTADVRHQEFPTQAVTTVSPSIVQYLADGRVWVTARVSGLIAEGDNHLRLGWLGRVDYAPVERYRLFGGFARGADTELGVVSNVSNVFGGAELPIGETLSLMLSAAQEWREAGADRTDFRIGFKVEL</sequence>
<gene>
    <name evidence="3" type="primary">yaiO</name>
    <name evidence="3" type="ORF">GRI99_00165</name>
</gene>
<dbReference type="AlphaFoldDB" id="A0A844YNT3"/>
<keyword evidence="2" id="KW-0732">Signal</keyword>
<evidence type="ECO:0000313" key="3">
    <source>
        <dbReference type="EMBL" id="MXO70045.1"/>
    </source>
</evidence>
<proteinExistence type="predicted"/>
<keyword evidence="4" id="KW-1185">Reference proteome</keyword>
<name>A0A844YNT3_9SPHN</name>
<organism evidence="3 4">
    <name type="scientific">Alteraurantiacibacter buctensis</name>
    <dbReference type="NCBI Taxonomy" id="1503981"/>
    <lineage>
        <taxon>Bacteria</taxon>
        <taxon>Pseudomonadati</taxon>
        <taxon>Pseudomonadota</taxon>
        <taxon>Alphaproteobacteria</taxon>
        <taxon>Sphingomonadales</taxon>
        <taxon>Erythrobacteraceae</taxon>
        <taxon>Alteraurantiacibacter</taxon>
    </lineage>
</organism>
<feature type="signal peptide" evidence="2">
    <location>
        <begin position="1"/>
        <end position="23"/>
    </location>
</feature>
<dbReference type="NCBIfam" id="TIGR04390">
    <property type="entry name" value="OMP_YaiO_dom"/>
    <property type="match status" value="1"/>
</dbReference>
<feature type="chain" id="PRO_5033004250" evidence="2">
    <location>
        <begin position="24"/>
        <end position="341"/>
    </location>
</feature>
<dbReference type="PROSITE" id="PS50005">
    <property type="entry name" value="TPR"/>
    <property type="match status" value="1"/>
</dbReference>
<dbReference type="InterPro" id="IPR019734">
    <property type="entry name" value="TPR_rpt"/>
</dbReference>
<evidence type="ECO:0000256" key="1">
    <source>
        <dbReference type="PROSITE-ProRule" id="PRU00339"/>
    </source>
</evidence>
<dbReference type="Proteomes" id="UP000466966">
    <property type="component" value="Unassembled WGS sequence"/>
</dbReference>
<dbReference type="Gene3D" id="1.25.40.10">
    <property type="entry name" value="Tetratricopeptide repeat domain"/>
    <property type="match status" value="1"/>
</dbReference>
<dbReference type="EMBL" id="WTYV01000001">
    <property type="protein sequence ID" value="MXO70045.1"/>
    <property type="molecule type" value="Genomic_DNA"/>
</dbReference>
<feature type="repeat" description="TPR" evidence="1">
    <location>
        <begin position="59"/>
        <end position="92"/>
    </location>
</feature>
<dbReference type="InterPro" id="IPR030887">
    <property type="entry name" value="Beta-barrel_YaiO"/>
</dbReference>
<dbReference type="Pfam" id="PF13432">
    <property type="entry name" value="TPR_16"/>
    <property type="match status" value="1"/>
</dbReference>
<reference evidence="3 4" key="1">
    <citation type="submission" date="2019-12" db="EMBL/GenBank/DDBJ databases">
        <title>Genomic-based taxomic classification of the family Erythrobacteraceae.</title>
        <authorList>
            <person name="Xu L."/>
        </authorList>
    </citation>
    <scope>NUCLEOTIDE SEQUENCE [LARGE SCALE GENOMIC DNA]</scope>
    <source>
        <strain evidence="3 4">M0322</strain>
    </source>
</reference>
<protein>
    <submittedName>
        <fullName evidence="3">YaiO family outer membrane beta-barrel protein</fullName>
    </submittedName>
</protein>
<accession>A0A844YNT3</accession>
<dbReference type="SUPFAM" id="SSF48452">
    <property type="entry name" value="TPR-like"/>
    <property type="match status" value="1"/>
</dbReference>
<dbReference type="InterPro" id="IPR011990">
    <property type="entry name" value="TPR-like_helical_dom_sf"/>
</dbReference>
<keyword evidence="1" id="KW-0802">TPR repeat</keyword>
<evidence type="ECO:0000256" key="2">
    <source>
        <dbReference type="SAM" id="SignalP"/>
    </source>
</evidence>
<comment type="caution">
    <text evidence="3">The sequence shown here is derived from an EMBL/GenBank/DDBJ whole genome shotgun (WGS) entry which is preliminary data.</text>
</comment>